<protein>
    <submittedName>
        <fullName evidence="7">FMN-dependent oxidoreductase (Nitrilotriacetate monooxygenase family)</fullName>
    </submittedName>
</protein>
<keyword evidence="1" id="KW-0285">Flavoprotein</keyword>
<dbReference type="PANTHER" id="PTHR30011">
    <property type="entry name" value="ALKANESULFONATE MONOOXYGENASE-RELATED"/>
    <property type="match status" value="1"/>
</dbReference>
<keyword evidence="8" id="KW-1185">Reference proteome</keyword>
<comment type="similarity">
    <text evidence="5">Belongs to the NtaA/SnaA/DszA monooxygenase family.</text>
</comment>
<name>A0ABV2QPH2_9MICO</name>
<dbReference type="GO" id="GO:0004497">
    <property type="term" value="F:monooxygenase activity"/>
    <property type="evidence" value="ECO:0007669"/>
    <property type="project" value="UniProtKB-KW"/>
</dbReference>
<dbReference type="InterPro" id="IPR036661">
    <property type="entry name" value="Luciferase-like_sf"/>
</dbReference>
<dbReference type="RefSeq" id="WP_354024609.1">
    <property type="nucleotide sequence ID" value="NZ_JBEPSJ010000002.1"/>
</dbReference>
<evidence type="ECO:0000256" key="3">
    <source>
        <dbReference type="ARBA" id="ARBA00023002"/>
    </source>
</evidence>
<dbReference type="EMBL" id="JBEPSJ010000002">
    <property type="protein sequence ID" value="MET4582417.1"/>
    <property type="molecule type" value="Genomic_DNA"/>
</dbReference>
<evidence type="ECO:0000256" key="4">
    <source>
        <dbReference type="ARBA" id="ARBA00023033"/>
    </source>
</evidence>
<evidence type="ECO:0000313" key="7">
    <source>
        <dbReference type="EMBL" id="MET4582417.1"/>
    </source>
</evidence>
<dbReference type="SUPFAM" id="SSF51679">
    <property type="entry name" value="Bacterial luciferase-like"/>
    <property type="match status" value="1"/>
</dbReference>
<dbReference type="Pfam" id="PF00296">
    <property type="entry name" value="Bac_luciferase"/>
    <property type="match status" value="1"/>
</dbReference>
<keyword evidence="2" id="KW-0288">FMN</keyword>
<evidence type="ECO:0000313" key="8">
    <source>
        <dbReference type="Proteomes" id="UP001549257"/>
    </source>
</evidence>
<evidence type="ECO:0000256" key="5">
    <source>
        <dbReference type="ARBA" id="ARBA00033748"/>
    </source>
</evidence>
<evidence type="ECO:0000259" key="6">
    <source>
        <dbReference type="Pfam" id="PF00296"/>
    </source>
</evidence>
<dbReference type="InterPro" id="IPR016215">
    <property type="entry name" value="NTA_MOA"/>
</dbReference>
<dbReference type="Proteomes" id="UP001549257">
    <property type="component" value="Unassembled WGS sequence"/>
</dbReference>
<proteinExistence type="inferred from homology"/>
<keyword evidence="4 7" id="KW-0503">Monooxygenase</keyword>
<evidence type="ECO:0000256" key="2">
    <source>
        <dbReference type="ARBA" id="ARBA00022643"/>
    </source>
</evidence>
<keyword evidence="3" id="KW-0560">Oxidoreductase</keyword>
<dbReference type="PANTHER" id="PTHR30011:SF16">
    <property type="entry name" value="C2H2 FINGER DOMAIN TRANSCRIPTION FACTOR (EUROFUNG)-RELATED"/>
    <property type="match status" value="1"/>
</dbReference>
<dbReference type="InterPro" id="IPR011251">
    <property type="entry name" value="Luciferase-like_dom"/>
</dbReference>
<gene>
    <name evidence="7" type="ORF">ABIE21_001927</name>
</gene>
<evidence type="ECO:0000256" key="1">
    <source>
        <dbReference type="ARBA" id="ARBA00022630"/>
    </source>
</evidence>
<sequence>MTINGQQLPRREGHLVLGATVRTLGAWPSGWRRDGAHRDPREDRAVLRRLAETAEAAGLDFLFFGDWLATAPEFEHTDPYLLARVEPFAAISYLAALTERIGLVATVSSAHSEPYTTARSSASIDLLSGGRVALCVATGAEARSASNFGWDTVHSDADRFAAAGEFIEILRGLWDSWEDDAFVSDASTGRLIDQSKLHPLNFVGAYRASTGPLNAVRPPQGHPPIAVVGGSLGARHLAARDADLLFASPRTFDEAVEQYVVAKQQVAREGRRAHEFRIVMPIMPVVAPTREEAWDAYDELVDLVPLPDEQPAREPLALPANRSVRTLASVLGVPLAGVSLDDAVPVRIAARFSSLGTQLVEVVRSRSGRTVGGPRPTTYRQLLVAHAVTAPVLVGSGADIADHFETWFRARAVDGFTILSAFSAAASGTGDSFDAFATLVVPELQRRGLFRTDYAGATLREHLGLPAVPNTRLRVQLQPL</sequence>
<dbReference type="PIRSF" id="PIRSF000337">
    <property type="entry name" value="NTA_MOA"/>
    <property type="match status" value="1"/>
</dbReference>
<comment type="caution">
    <text evidence="7">The sequence shown here is derived from an EMBL/GenBank/DDBJ whole genome shotgun (WGS) entry which is preliminary data.</text>
</comment>
<dbReference type="NCBIfam" id="TIGR03860">
    <property type="entry name" value="FMN_nitrolo"/>
    <property type="match status" value="1"/>
</dbReference>
<reference evidence="7 8" key="1">
    <citation type="submission" date="2024-06" db="EMBL/GenBank/DDBJ databases">
        <title>Sorghum-associated microbial communities from plants grown in Nebraska, USA.</title>
        <authorList>
            <person name="Schachtman D."/>
        </authorList>
    </citation>
    <scope>NUCLEOTIDE SEQUENCE [LARGE SCALE GENOMIC DNA]</scope>
    <source>
        <strain evidence="7 8">2857</strain>
    </source>
</reference>
<dbReference type="InterPro" id="IPR051260">
    <property type="entry name" value="Diverse_substr_monoxygenases"/>
</dbReference>
<organism evidence="7 8">
    <name type="scientific">Conyzicola nivalis</name>
    <dbReference type="NCBI Taxonomy" id="1477021"/>
    <lineage>
        <taxon>Bacteria</taxon>
        <taxon>Bacillati</taxon>
        <taxon>Actinomycetota</taxon>
        <taxon>Actinomycetes</taxon>
        <taxon>Micrococcales</taxon>
        <taxon>Microbacteriaceae</taxon>
        <taxon>Conyzicola</taxon>
    </lineage>
</organism>
<feature type="domain" description="Luciferase-like" evidence="6">
    <location>
        <begin position="35"/>
        <end position="315"/>
    </location>
</feature>
<accession>A0ABV2QPH2</accession>
<dbReference type="Gene3D" id="3.20.20.30">
    <property type="entry name" value="Luciferase-like domain"/>
    <property type="match status" value="1"/>
</dbReference>